<protein>
    <submittedName>
        <fullName evidence="1">Uncharacterized protein</fullName>
    </submittedName>
</protein>
<organism evidence="1 2">
    <name type="scientific">Prolemur simus</name>
    <name type="common">Greater bamboo lemur</name>
    <name type="synonym">Hapalemur simus</name>
    <dbReference type="NCBI Taxonomy" id="1328070"/>
    <lineage>
        <taxon>Eukaryota</taxon>
        <taxon>Metazoa</taxon>
        <taxon>Chordata</taxon>
        <taxon>Craniata</taxon>
        <taxon>Vertebrata</taxon>
        <taxon>Euteleostomi</taxon>
        <taxon>Mammalia</taxon>
        <taxon>Eutheria</taxon>
        <taxon>Euarchontoglires</taxon>
        <taxon>Primates</taxon>
        <taxon>Strepsirrhini</taxon>
        <taxon>Lemuriformes</taxon>
        <taxon>Lemuridae</taxon>
        <taxon>Prolemur</taxon>
    </lineage>
</organism>
<evidence type="ECO:0000313" key="2">
    <source>
        <dbReference type="Proteomes" id="UP000694414"/>
    </source>
</evidence>
<dbReference type="Ensembl" id="ENSPSMT00000010720.1">
    <property type="protein sequence ID" value="ENSPSMP00000009139.1"/>
    <property type="gene ID" value="ENSPSMG00000006686.1"/>
</dbReference>
<reference evidence="1" key="2">
    <citation type="submission" date="2025-09" db="UniProtKB">
        <authorList>
            <consortium name="Ensembl"/>
        </authorList>
    </citation>
    <scope>IDENTIFICATION</scope>
</reference>
<evidence type="ECO:0000313" key="1">
    <source>
        <dbReference type="Ensembl" id="ENSPSMP00000009139.1"/>
    </source>
</evidence>
<accession>A0A8C8YX05</accession>
<sequence length="50" mass="5461">ITVLPFPIKESRTTEDEGCACLSHLPVWPAGEEKNLHVGEGRNGVEDSEI</sequence>
<keyword evidence="2" id="KW-1185">Reference proteome</keyword>
<name>A0A8C8YX05_PROSS</name>
<dbReference type="AlphaFoldDB" id="A0A8C8YX05"/>
<reference evidence="1" key="1">
    <citation type="submission" date="2025-08" db="UniProtKB">
        <authorList>
            <consortium name="Ensembl"/>
        </authorList>
    </citation>
    <scope>IDENTIFICATION</scope>
</reference>
<dbReference type="Proteomes" id="UP000694414">
    <property type="component" value="Unplaced"/>
</dbReference>
<proteinExistence type="predicted"/>
<dbReference type="GeneTree" id="ENSGT01140000285308"/>